<dbReference type="AlphaFoldDB" id="A0A1F7X1D7"/>
<feature type="compositionally biased region" description="Basic and acidic residues" evidence="1">
    <location>
        <begin position="75"/>
        <end position="87"/>
    </location>
</feature>
<dbReference type="Proteomes" id="UP000176939">
    <property type="component" value="Unassembled WGS sequence"/>
</dbReference>
<accession>A0A1F7X1D7</accession>
<protein>
    <submittedName>
        <fullName evidence="2">Uncharacterized protein</fullName>
    </submittedName>
</protein>
<evidence type="ECO:0000313" key="2">
    <source>
        <dbReference type="EMBL" id="OGM08188.1"/>
    </source>
</evidence>
<organism evidence="2 3">
    <name type="scientific">Candidatus Woesebacteria bacterium RBG_13_36_22</name>
    <dbReference type="NCBI Taxonomy" id="1802478"/>
    <lineage>
        <taxon>Bacteria</taxon>
        <taxon>Candidatus Woeseibacteriota</taxon>
    </lineage>
</organism>
<name>A0A1F7X1D7_9BACT</name>
<comment type="caution">
    <text evidence="2">The sequence shown here is derived from an EMBL/GenBank/DDBJ whole genome shotgun (WGS) entry which is preliminary data.</text>
</comment>
<reference evidence="2 3" key="1">
    <citation type="journal article" date="2016" name="Nat. Commun.">
        <title>Thousands of microbial genomes shed light on interconnected biogeochemical processes in an aquifer system.</title>
        <authorList>
            <person name="Anantharaman K."/>
            <person name="Brown C.T."/>
            <person name="Hug L.A."/>
            <person name="Sharon I."/>
            <person name="Castelle C.J."/>
            <person name="Probst A.J."/>
            <person name="Thomas B.C."/>
            <person name="Singh A."/>
            <person name="Wilkins M.J."/>
            <person name="Karaoz U."/>
            <person name="Brodie E.L."/>
            <person name="Williams K.H."/>
            <person name="Hubbard S.S."/>
            <person name="Banfield J.F."/>
        </authorList>
    </citation>
    <scope>NUCLEOTIDE SEQUENCE [LARGE SCALE GENOMIC DNA]</scope>
</reference>
<evidence type="ECO:0000313" key="3">
    <source>
        <dbReference type="Proteomes" id="UP000176939"/>
    </source>
</evidence>
<evidence type="ECO:0000256" key="1">
    <source>
        <dbReference type="SAM" id="MobiDB-lite"/>
    </source>
</evidence>
<sequence>MKELSLDEYRLLMGTQLWLKESFFNFLEVIIGGSSSTPKASVSQLDKELSKVTGELSKKTGTNIRKDFNKEFGKLNDKLQESSENKTSKNMQTYKQKSEVSQDNSPVDLSNWSLLVNDNSSRRDAKVDSLNDKLRNLKKRGYIK</sequence>
<feature type="compositionally biased region" description="Polar residues" evidence="1">
    <location>
        <begin position="88"/>
        <end position="107"/>
    </location>
</feature>
<proteinExistence type="predicted"/>
<dbReference type="EMBL" id="MGFQ01000055">
    <property type="protein sequence ID" value="OGM08188.1"/>
    <property type="molecule type" value="Genomic_DNA"/>
</dbReference>
<feature type="region of interest" description="Disordered" evidence="1">
    <location>
        <begin position="75"/>
        <end position="107"/>
    </location>
</feature>
<gene>
    <name evidence="2" type="ORF">A2Z67_06250</name>
</gene>